<gene>
    <name evidence="1" type="ORF">EVAR_70830_1</name>
</gene>
<dbReference type="AlphaFoldDB" id="A0A4C2ACN3"/>
<dbReference type="EMBL" id="BGZK01003013">
    <property type="protein sequence ID" value="GBP97840.1"/>
    <property type="molecule type" value="Genomic_DNA"/>
</dbReference>
<organism evidence="1 2">
    <name type="scientific">Eumeta variegata</name>
    <name type="common">Bagworm moth</name>
    <name type="synonym">Eumeta japonica</name>
    <dbReference type="NCBI Taxonomy" id="151549"/>
    <lineage>
        <taxon>Eukaryota</taxon>
        <taxon>Metazoa</taxon>
        <taxon>Ecdysozoa</taxon>
        <taxon>Arthropoda</taxon>
        <taxon>Hexapoda</taxon>
        <taxon>Insecta</taxon>
        <taxon>Pterygota</taxon>
        <taxon>Neoptera</taxon>
        <taxon>Endopterygota</taxon>
        <taxon>Lepidoptera</taxon>
        <taxon>Glossata</taxon>
        <taxon>Ditrysia</taxon>
        <taxon>Tineoidea</taxon>
        <taxon>Psychidae</taxon>
        <taxon>Oiketicinae</taxon>
        <taxon>Eumeta</taxon>
    </lineage>
</organism>
<dbReference type="Proteomes" id="UP000299102">
    <property type="component" value="Unassembled WGS sequence"/>
</dbReference>
<comment type="caution">
    <text evidence="1">The sequence shown here is derived from an EMBL/GenBank/DDBJ whole genome shotgun (WGS) entry which is preliminary data.</text>
</comment>
<keyword evidence="2" id="KW-1185">Reference proteome</keyword>
<sequence>MHVRGDYMIILDKVLHTSRFPITEVTIHLNGIPVPPPYPSAVSIFYTPSLTLWDASPPHNLPQWWVTDYTFPSKNLGYQGGQTPEKYLWAKAYVALAHLASAPRSSRSPNE</sequence>
<evidence type="ECO:0000313" key="1">
    <source>
        <dbReference type="EMBL" id="GBP97840.1"/>
    </source>
</evidence>
<accession>A0A4C2ACN3</accession>
<reference evidence="1 2" key="1">
    <citation type="journal article" date="2019" name="Commun. Biol.">
        <title>The bagworm genome reveals a unique fibroin gene that provides high tensile strength.</title>
        <authorList>
            <person name="Kono N."/>
            <person name="Nakamura H."/>
            <person name="Ohtoshi R."/>
            <person name="Tomita M."/>
            <person name="Numata K."/>
            <person name="Arakawa K."/>
        </authorList>
    </citation>
    <scope>NUCLEOTIDE SEQUENCE [LARGE SCALE GENOMIC DNA]</scope>
</reference>
<protein>
    <submittedName>
        <fullName evidence="1">Uncharacterized protein</fullName>
    </submittedName>
</protein>
<name>A0A4C2ACN3_EUMVA</name>
<proteinExistence type="predicted"/>
<evidence type="ECO:0000313" key="2">
    <source>
        <dbReference type="Proteomes" id="UP000299102"/>
    </source>
</evidence>